<protein>
    <submittedName>
        <fullName evidence="1">Uncharacterized protein</fullName>
    </submittedName>
</protein>
<evidence type="ECO:0000313" key="2">
    <source>
        <dbReference type="Proteomes" id="UP000597444"/>
    </source>
</evidence>
<dbReference type="EMBL" id="BNJK01000001">
    <property type="protein sequence ID" value="GHO96122.1"/>
    <property type="molecule type" value="Genomic_DNA"/>
</dbReference>
<evidence type="ECO:0000313" key="1">
    <source>
        <dbReference type="EMBL" id="GHO96122.1"/>
    </source>
</evidence>
<dbReference type="AlphaFoldDB" id="A0A8J3N6I0"/>
<name>A0A8J3N6I0_9CHLR</name>
<reference evidence="1" key="1">
    <citation type="submission" date="2020-10" db="EMBL/GenBank/DDBJ databases">
        <title>Taxonomic study of unclassified bacteria belonging to the class Ktedonobacteria.</title>
        <authorList>
            <person name="Yabe S."/>
            <person name="Wang C.M."/>
            <person name="Zheng Y."/>
            <person name="Sakai Y."/>
            <person name="Cavaletti L."/>
            <person name="Monciardini P."/>
            <person name="Donadio S."/>
        </authorList>
    </citation>
    <scope>NUCLEOTIDE SEQUENCE</scope>
    <source>
        <strain evidence="1">ID150040</strain>
    </source>
</reference>
<proteinExistence type="predicted"/>
<gene>
    <name evidence="1" type="ORF">KSF_061700</name>
</gene>
<dbReference type="Proteomes" id="UP000597444">
    <property type="component" value="Unassembled WGS sequence"/>
</dbReference>
<dbReference type="SUPFAM" id="SSF82171">
    <property type="entry name" value="DPP6 N-terminal domain-like"/>
    <property type="match status" value="1"/>
</dbReference>
<comment type="caution">
    <text evidence="1">The sequence shown here is derived from an EMBL/GenBank/DDBJ whole genome shotgun (WGS) entry which is preliminary data.</text>
</comment>
<sequence length="415" mass="44381">MGTVPRGTPDTGNGTPAILSTATSVVVPSAAAGTMGKTYAFIRKDQLWVALNGATAVQMTNFNYEQAPNVFWQRPLWSPGDRYLALVMNASPAGLGGGGCPGPDFGASGSLYVMDVATKQFTAVTFPAIQKNVPVSGAPQNSSWEYVFWEDSMHLLAWYNGVAGNVGNTVGLYRYDVAAGKLSLVLPLRTLGVTTLTDPQKGMPLMLSMRYSKGQLFYQVVVHPFEQKSQLVIYRHSIAQSTAQSSKVFDMGSEAWCNDSGSAYMRPGWDVSPDGALLVAQHILTGDANAGKSAVQVHRLDDGSEAPLFAQMSPDLLAHDLALSWGPDSQTVVATENHPLLQKGPSVASLADPTAMQQYSLALSGQVIWRSDSSAFALQQVDMTDTTGISTVYVFLVGDTHGYTLLTNAHEFAWG</sequence>
<keyword evidence="2" id="KW-1185">Reference proteome</keyword>
<organism evidence="1 2">
    <name type="scientific">Reticulibacter mediterranei</name>
    <dbReference type="NCBI Taxonomy" id="2778369"/>
    <lineage>
        <taxon>Bacteria</taxon>
        <taxon>Bacillati</taxon>
        <taxon>Chloroflexota</taxon>
        <taxon>Ktedonobacteria</taxon>
        <taxon>Ktedonobacterales</taxon>
        <taxon>Reticulibacteraceae</taxon>
        <taxon>Reticulibacter</taxon>
    </lineage>
</organism>
<accession>A0A8J3N6I0</accession>